<sequence length="236" mass="26532">MTNINGTLYFTAQNAQGQPCLWKSNGTTESTVLIKAIEAKNLTLFKGSVYFSANENYTTGYEIWKTDGTPAGTVKVLNVPWQPLEDIFGYGISRAKIVLKATDNLLYFTANNDFLKFELWRTDGTSTGAFKLKDVELYFDRTILRVDADFISEGNTLYFSAVYGVFKTDGSLSGTTTLFPNQDPYKHVKLHTIINGTIYLSRWDEETDKKGYNVYKKDIALATVVPVARLFAENID</sequence>
<gene>
    <name evidence="1" type="ORF">GXP67_31620</name>
</gene>
<reference evidence="1 2" key="1">
    <citation type="submission" date="2020-01" db="EMBL/GenBank/DDBJ databases">
        <authorList>
            <person name="Kim M.K."/>
        </authorList>
    </citation>
    <scope>NUCLEOTIDE SEQUENCE [LARGE SCALE GENOMIC DNA]</scope>
    <source>
        <strain evidence="1 2">172606-1</strain>
    </source>
</reference>
<protein>
    <recommendedName>
        <fullName evidence="3">Hyalin</fullName>
    </recommendedName>
</protein>
<dbReference type="EMBL" id="CP048222">
    <property type="protein sequence ID" value="QHT70875.1"/>
    <property type="molecule type" value="Genomic_DNA"/>
</dbReference>
<dbReference type="AlphaFoldDB" id="A0A6C0GS06"/>
<dbReference type="RefSeq" id="WP_162446823.1">
    <property type="nucleotide sequence ID" value="NZ_CP048222.1"/>
</dbReference>
<dbReference type="KEGG" id="rhoz:GXP67_31620"/>
<proteinExistence type="predicted"/>
<dbReference type="Proteomes" id="UP000480178">
    <property type="component" value="Chromosome"/>
</dbReference>
<name>A0A6C0GS06_9BACT</name>
<evidence type="ECO:0008006" key="3">
    <source>
        <dbReference type="Google" id="ProtNLM"/>
    </source>
</evidence>
<evidence type="ECO:0000313" key="2">
    <source>
        <dbReference type="Proteomes" id="UP000480178"/>
    </source>
</evidence>
<keyword evidence="2" id="KW-1185">Reference proteome</keyword>
<evidence type="ECO:0000313" key="1">
    <source>
        <dbReference type="EMBL" id="QHT70875.1"/>
    </source>
</evidence>
<accession>A0A6C0GS06</accession>
<organism evidence="1 2">
    <name type="scientific">Rhodocytophaga rosea</name>
    <dbReference type="NCBI Taxonomy" id="2704465"/>
    <lineage>
        <taxon>Bacteria</taxon>
        <taxon>Pseudomonadati</taxon>
        <taxon>Bacteroidota</taxon>
        <taxon>Cytophagia</taxon>
        <taxon>Cytophagales</taxon>
        <taxon>Rhodocytophagaceae</taxon>
        <taxon>Rhodocytophaga</taxon>
    </lineage>
</organism>